<keyword evidence="9" id="KW-1185">Reference proteome</keyword>
<dbReference type="PRINTS" id="PR00164">
    <property type="entry name" value="ABC2TRNSPORT"/>
</dbReference>
<proteinExistence type="predicted"/>
<dbReference type="InterPro" id="IPR013525">
    <property type="entry name" value="ABC2_TM"/>
</dbReference>
<dbReference type="GO" id="GO:0140359">
    <property type="term" value="F:ABC-type transporter activity"/>
    <property type="evidence" value="ECO:0007669"/>
    <property type="project" value="InterPro"/>
</dbReference>
<dbReference type="InterPro" id="IPR051784">
    <property type="entry name" value="Nod_factor_ABC_transporter"/>
</dbReference>
<reference evidence="8 9" key="1">
    <citation type="submission" date="2019-06" db="EMBL/GenBank/DDBJ databases">
        <title>Sequencing the genomes of 1000 actinobacteria strains.</title>
        <authorList>
            <person name="Klenk H.-P."/>
        </authorList>
    </citation>
    <scope>NUCLEOTIDE SEQUENCE [LARGE SCALE GENOMIC DNA]</scope>
    <source>
        <strain evidence="8 9">DSM 44826</strain>
    </source>
</reference>
<evidence type="ECO:0000256" key="1">
    <source>
        <dbReference type="ARBA" id="ARBA00004141"/>
    </source>
</evidence>
<dbReference type="InterPro" id="IPR000412">
    <property type="entry name" value="ABC_2_transport"/>
</dbReference>
<name>A0A561UHU7_9ACTN</name>
<keyword evidence="4 6" id="KW-0472">Membrane</keyword>
<feature type="transmembrane region" description="Helical" evidence="6">
    <location>
        <begin position="90"/>
        <end position="112"/>
    </location>
</feature>
<comment type="caution">
    <text evidence="8">The sequence shown here is derived from an EMBL/GenBank/DDBJ whole genome shotgun (WGS) entry which is preliminary data.</text>
</comment>
<feature type="domain" description="ABC-2 type transporter transmembrane" evidence="7">
    <location>
        <begin position="28"/>
        <end position="211"/>
    </location>
</feature>
<evidence type="ECO:0000259" key="7">
    <source>
        <dbReference type="Pfam" id="PF01061"/>
    </source>
</evidence>
<keyword evidence="5" id="KW-0046">Antibiotic resistance</keyword>
<feature type="transmembrane region" description="Helical" evidence="6">
    <location>
        <begin position="20"/>
        <end position="42"/>
    </location>
</feature>
<dbReference type="PANTHER" id="PTHR43229:SF6">
    <property type="entry name" value="ABC-TYPE MULTIDRUG TRANSPORT SYSTEM, PERMEASE COMPONENT"/>
    <property type="match status" value="1"/>
</dbReference>
<evidence type="ECO:0000313" key="9">
    <source>
        <dbReference type="Proteomes" id="UP000317940"/>
    </source>
</evidence>
<dbReference type="Proteomes" id="UP000317940">
    <property type="component" value="Unassembled WGS sequence"/>
</dbReference>
<dbReference type="PANTHER" id="PTHR43229">
    <property type="entry name" value="NODULATION PROTEIN J"/>
    <property type="match status" value="1"/>
</dbReference>
<dbReference type="OrthoDB" id="9255971at2"/>
<dbReference type="EMBL" id="VIWT01000001">
    <property type="protein sequence ID" value="TWF98933.1"/>
    <property type="molecule type" value="Genomic_DNA"/>
</dbReference>
<dbReference type="Pfam" id="PF01061">
    <property type="entry name" value="ABC2_membrane"/>
    <property type="match status" value="1"/>
</dbReference>
<evidence type="ECO:0000256" key="5">
    <source>
        <dbReference type="ARBA" id="ARBA00023251"/>
    </source>
</evidence>
<feature type="transmembrane region" description="Helical" evidence="6">
    <location>
        <begin position="132"/>
        <end position="159"/>
    </location>
</feature>
<evidence type="ECO:0000256" key="6">
    <source>
        <dbReference type="SAM" id="Phobius"/>
    </source>
</evidence>
<keyword evidence="3 6" id="KW-1133">Transmembrane helix</keyword>
<feature type="transmembrane region" description="Helical" evidence="6">
    <location>
        <begin position="218"/>
        <end position="240"/>
    </location>
</feature>
<comment type="subcellular location">
    <subcellularLocation>
        <location evidence="1">Membrane</location>
        <topology evidence="1">Multi-pass membrane protein</topology>
    </subcellularLocation>
</comment>
<keyword evidence="2 6" id="KW-0812">Transmembrane</keyword>
<protein>
    <submittedName>
        <fullName evidence="8">ABC-2 type transport system permease protein</fullName>
    </submittedName>
</protein>
<sequence>MIRVLLAGARLQFLHMRTSLDDLMVLLTLPLFTVAFLAIFVEGGRRDLAAYAVVGTSVMAVWSSALFVSGEIIDVERQRATLEATATTPAPLALLVAGRVAVVASISLVGVPESMLVARVAFGIPIGVPHPLLFLAALAATAFAVIGTSTVITALFVLGRSVLTFQNSMTYPFYILSGAVVPVSLLPAWIRPLSRVYFLSWSSDLLRSAMLPAPARGAAGGLAAVLLLGLAAFGGGLWLVGRVTHRLRVLGTMSYS</sequence>
<feature type="transmembrane region" description="Helical" evidence="6">
    <location>
        <begin position="171"/>
        <end position="190"/>
    </location>
</feature>
<dbReference type="GO" id="GO:0046677">
    <property type="term" value="P:response to antibiotic"/>
    <property type="evidence" value="ECO:0007669"/>
    <property type="project" value="UniProtKB-KW"/>
</dbReference>
<dbReference type="RefSeq" id="WP_145905285.1">
    <property type="nucleotide sequence ID" value="NZ_BAAAMZ010000011.1"/>
</dbReference>
<evidence type="ECO:0000256" key="3">
    <source>
        <dbReference type="ARBA" id="ARBA00022989"/>
    </source>
</evidence>
<accession>A0A561UHU7</accession>
<feature type="transmembrane region" description="Helical" evidence="6">
    <location>
        <begin position="48"/>
        <end position="69"/>
    </location>
</feature>
<dbReference type="GO" id="GO:0043190">
    <property type="term" value="C:ATP-binding cassette (ABC) transporter complex"/>
    <property type="evidence" value="ECO:0007669"/>
    <property type="project" value="InterPro"/>
</dbReference>
<dbReference type="AlphaFoldDB" id="A0A561UHU7"/>
<evidence type="ECO:0000256" key="4">
    <source>
        <dbReference type="ARBA" id="ARBA00023136"/>
    </source>
</evidence>
<evidence type="ECO:0000313" key="8">
    <source>
        <dbReference type="EMBL" id="TWF98933.1"/>
    </source>
</evidence>
<evidence type="ECO:0000256" key="2">
    <source>
        <dbReference type="ARBA" id="ARBA00022692"/>
    </source>
</evidence>
<organism evidence="8 9">
    <name type="scientific">Kitasatospora viridis</name>
    <dbReference type="NCBI Taxonomy" id="281105"/>
    <lineage>
        <taxon>Bacteria</taxon>
        <taxon>Bacillati</taxon>
        <taxon>Actinomycetota</taxon>
        <taxon>Actinomycetes</taxon>
        <taxon>Kitasatosporales</taxon>
        <taxon>Streptomycetaceae</taxon>
        <taxon>Kitasatospora</taxon>
    </lineage>
</organism>
<gene>
    <name evidence="8" type="ORF">FHX73_112763</name>
</gene>